<dbReference type="AlphaFoldDB" id="A0A9Q3CUH3"/>
<evidence type="ECO:0000313" key="1">
    <source>
        <dbReference type="EMBL" id="MBW0491534.1"/>
    </source>
</evidence>
<dbReference type="Proteomes" id="UP000765509">
    <property type="component" value="Unassembled WGS sequence"/>
</dbReference>
<sequence length="122" mass="13560">MSLSLTAKTHTHTIDNFWVITSQGARKQFVILIFVLWMTPAPLSDHLTPLPCLISLMSWLLHHPLIISASSQYMLPLLHFPSTITHPYASTPLLHPHDLPLTLPPHIFPHSSSSFGTPATPS</sequence>
<dbReference type="EMBL" id="AVOT02011130">
    <property type="protein sequence ID" value="MBW0491534.1"/>
    <property type="molecule type" value="Genomic_DNA"/>
</dbReference>
<accession>A0A9Q3CUH3</accession>
<protein>
    <submittedName>
        <fullName evidence="1">Uncharacterized protein</fullName>
    </submittedName>
</protein>
<organism evidence="1 2">
    <name type="scientific">Austropuccinia psidii MF-1</name>
    <dbReference type="NCBI Taxonomy" id="1389203"/>
    <lineage>
        <taxon>Eukaryota</taxon>
        <taxon>Fungi</taxon>
        <taxon>Dikarya</taxon>
        <taxon>Basidiomycota</taxon>
        <taxon>Pucciniomycotina</taxon>
        <taxon>Pucciniomycetes</taxon>
        <taxon>Pucciniales</taxon>
        <taxon>Sphaerophragmiaceae</taxon>
        <taxon>Austropuccinia</taxon>
    </lineage>
</organism>
<name>A0A9Q3CUH3_9BASI</name>
<gene>
    <name evidence="1" type="ORF">O181_031249</name>
</gene>
<evidence type="ECO:0000313" key="2">
    <source>
        <dbReference type="Proteomes" id="UP000765509"/>
    </source>
</evidence>
<reference evidence="1" key="1">
    <citation type="submission" date="2021-03" db="EMBL/GenBank/DDBJ databases">
        <title>Draft genome sequence of rust myrtle Austropuccinia psidii MF-1, a brazilian biotype.</title>
        <authorList>
            <person name="Quecine M.C."/>
            <person name="Pachon D.M.R."/>
            <person name="Bonatelli M.L."/>
            <person name="Correr F.H."/>
            <person name="Franceschini L.M."/>
            <person name="Leite T.F."/>
            <person name="Margarido G.R.A."/>
            <person name="Almeida C.A."/>
            <person name="Ferrarezi J.A."/>
            <person name="Labate C.A."/>
        </authorList>
    </citation>
    <scope>NUCLEOTIDE SEQUENCE</scope>
    <source>
        <strain evidence="1">MF-1</strain>
    </source>
</reference>
<keyword evidence="2" id="KW-1185">Reference proteome</keyword>
<proteinExistence type="predicted"/>
<comment type="caution">
    <text evidence="1">The sequence shown here is derived from an EMBL/GenBank/DDBJ whole genome shotgun (WGS) entry which is preliminary data.</text>
</comment>